<keyword evidence="2" id="KW-1185">Reference proteome</keyword>
<accession>A0A9N9E987</accession>
<dbReference type="AlphaFoldDB" id="A0A9N9E987"/>
<organism evidence="1 2">
    <name type="scientific">Funneliformis mosseae</name>
    <name type="common">Endomycorrhizal fungus</name>
    <name type="synonym">Glomus mosseae</name>
    <dbReference type="NCBI Taxonomy" id="27381"/>
    <lineage>
        <taxon>Eukaryota</taxon>
        <taxon>Fungi</taxon>
        <taxon>Fungi incertae sedis</taxon>
        <taxon>Mucoromycota</taxon>
        <taxon>Glomeromycotina</taxon>
        <taxon>Glomeromycetes</taxon>
        <taxon>Glomerales</taxon>
        <taxon>Glomeraceae</taxon>
        <taxon>Funneliformis</taxon>
    </lineage>
</organism>
<reference evidence="1" key="1">
    <citation type="submission" date="2021-06" db="EMBL/GenBank/DDBJ databases">
        <authorList>
            <person name="Kallberg Y."/>
            <person name="Tangrot J."/>
            <person name="Rosling A."/>
        </authorList>
    </citation>
    <scope>NUCLEOTIDE SEQUENCE</scope>
    <source>
        <strain evidence="1">87-6 pot B 2015</strain>
    </source>
</reference>
<gene>
    <name evidence="1" type="ORF">FMOSSE_LOCUS12328</name>
</gene>
<evidence type="ECO:0000313" key="1">
    <source>
        <dbReference type="EMBL" id="CAG8669411.1"/>
    </source>
</evidence>
<protein>
    <submittedName>
        <fullName evidence="1">11517_t:CDS:1</fullName>
    </submittedName>
</protein>
<name>A0A9N9E987_FUNMO</name>
<comment type="caution">
    <text evidence="1">The sequence shown here is derived from an EMBL/GenBank/DDBJ whole genome shotgun (WGS) entry which is preliminary data.</text>
</comment>
<feature type="non-terminal residue" evidence="1">
    <location>
        <position position="42"/>
    </location>
</feature>
<dbReference type="EMBL" id="CAJVPP010005751">
    <property type="protein sequence ID" value="CAG8669411.1"/>
    <property type="molecule type" value="Genomic_DNA"/>
</dbReference>
<proteinExistence type="predicted"/>
<evidence type="ECO:0000313" key="2">
    <source>
        <dbReference type="Proteomes" id="UP000789375"/>
    </source>
</evidence>
<sequence length="42" mass="4979">MKFPEVMENDLLISKDGKHHHRGYRGKEYRIRIKDIAPTANI</sequence>
<dbReference type="Proteomes" id="UP000789375">
    <property type="component" value="Unassembled WGS sequence"/>
</dbReference>